<dbReference type="InterPro" id="IPR029069">
    <property type="entry name" value="HotDog_dom_sf"/>
</dbReference>
<dbReference type="Gene3D" id="3.10.129.10">
    <property type="entry name" value="Hotdog Thioesterase"/>
    <property type="match status" value="1"/>
</dbReference>
<dbReference type="Proteomes" id="UP000178086">
    <property type="component" value="Unassembled WGS sequence"/>
</dbReference>
<dbReference type="GO" id="GO:0016829">
    <property type="term" value="F:lyase activity"/>
    <property type="evidence" value="ECO:0007669"/>
    <property type="project" value="UniProtKB-KW"/>
</dbReference>
<dbReference type="Pfam" id="PF07977">
    <property type="entry name" value="FabA"/>
    <property type="match status" value="1"/>
</dbReference>
<organism evidence="3 4">
    <name type="scientific">Candidatus Aquicultor primus</name>
    <dbReference type="NCBI Taxonomy" id="1797195"/>
    <lineage>
        <taxon>Bacteria</taxon>
        <taxon>Bacillati</taxon>
        <taxon>Actinomycetota</taxon>
        <taxon>Candidatus Aquicultoria</taxon>
        <taxon>Candidatus Aquicultorales</taxon>
        <taxon>Candidatus Aquicultoraceae</taxon>
        <taxon>Candidatus Aquicultor</taxon>
    </lineage>
</organism>
<protein>
    <recommendedName>
        <fullName evidence="5">Beta-hydroxyacyl-ACP dehydratase</fullName>
    </recommendedName>
</protein>
<accession>A0A1F2UTD5</accession>
<comment type="caution">
    <text evidence="3">The sequence shown here is derived from an EMBL/GenBank/DDBJ whole genome shotgun (WGS) entry which is preliminary data.</text>
</comment>
<name>A0A1F2UTD5_9ACTN</name>
<comment type="similarity">
    <text evidence="1">Belongs to the thioester dehydratase family. FabZ subfamily.</text>
</comment>
<dbReference type="CDD" id="cd01288">
    <property type="entry name" value="FabZ"/>
    <property type="match status" value="1"/>
</dbReference>
<evidence type="ECO:0000313" key="3">
    <source>
        <dbReference type="EMBL" id="OFW33893.1"/>
    </source>
</evidence>
<proteinExistence type="inferred from homology"/>
<gene>
    <name evidence="3" type="ORF">A2074_02835</name>
</gene>
<evidence type="ECO:0000313" key="4">
    <source>
        <dbReference type="Proteomes" id="UP000178086"/>
    </source>
</evidence>
<dbReference type="InterPro" id="IPR013114">
    <property type="entry name" value="FabA_FabZ"/>
</dbReference>
<evidence type="ECO:0000256" key="1">
    <source>
        <dbReference type="ARBA" id="ARBA00009174"/>
    </source>
</evidence>
<reference evidence="3 4" key="1">
    <citation type="journal article" date="2016" name="Nat. Commun.">
        <title>Thousands of microbial genomes shed light on interconnected biogeochemical processes in an aquifer system.</title>
        <authorList>
            <person name="Anantharaman K."/>
            <person name="Brown C.T."/>
            <person name="Hug L.A."/>
            <person name="Sharon I."/>
            <person name="Castelle C.J."/>
            <person name="Probst A.J."/>
            <person name="Thomas B.C."/>
            <person name="Singh A."/>
            <person name="Wilkins M.J."/>
            <person name="Karaoz U."/>
            <person name="Brodie E.L."/>
            <person name="Williams K.H."/>
            <person name="Hubbard S.S."/>
            <person name="Banfield J.F."/>
        </authorList>
    </citation>
    <scope>NUCLEOTIDE SEQUENCE [LARGE SCALE GENOMIC DNA]</scope>
</reference>
<sequence length="156" mass="17781">MRFHLIDRIEEVCYPKYITGVKCITLADDVFNEHFPGYPIFPGTLILEGMAQIGGSFFELIMKEKKLPLKRSVLVIVREAKFKKPAVPGDKLLYRAEVLDMQEDYGAVKVTASIDGAPCAEGELLFSFVDVPNENLQKSREDMYDICMKNTRIIRE</sequence>
<dbReference type="PANTHER" id="PTHR30272:SF1">
    <property type="entry name" value="3-HYDROXYACYL-[ACYL-CARRIER-PROTEIN] DEHYDRATASE"/>
    <property type="match status" value="1"/>
</dbReference>
<dbReference type="PANTHER" id="PTHR30272">
    <property type="entry name" value="3-HYDROXYACYL-[ACYL-CARRIER-PROTEIN] DEHYDRATASE"/>
    <property type="match status" value="1"/>
</dbReference>
<dbReference type="SUPFAM" id="SSF54637">
    <property type="entry name" value="Thioesterase/thiol ester dehydrase-isomerase"/>
    <property type="match status" value="1"/>
</dbReference>
<dbReference type="AlphaFoldDB" id="A0A1F2UTD5"/>
<evidence type="ECO:0008006" key="5">
    <source>
        <dbReference type="Google" id="ProtNLM"/>
    </source>
</evidence>
<evidence type="ECO:0000256" key="2">
    <source>
        <dbReference type="ARBA" id="ARBA00023239"/>
    </source>
</evidence>
<dbReference type="EMBL" id="MELI01000057">
    <property type="protein sequence ID" value="OFW33893.1"/>
    <property type="molecule type" value="Genomic_DNA"/>
</dbReference>
<keyword evidence="2" id="KW-0456">Lyase</keyword>